<dbReference type="Proteomes" id="UP000526786">
    <property type="component" value="Unassembled WGS sequence"/>
</dbReference>
<organism evidence="1 2">
    <name type="scientific">Candidatus Nitrosomaritimum aestuariumsis</name>
    <dbReference type="NCBI Taxonomy" id="3342354"/>
    <lineage>
        <taxon>Archaea</taxon>
        <taxon>Nitrososphaerota</taxon>
        <taxon>Nitrososphaeria</taxon>
        <taxon>Nitrosopumilales</taxon>
        <taxon>Nitrosopumilaceae</taxon>
        <taxon>Candidatus Nitrosomaritimum</taxon>
    </lineage>
</organism>
<name>A0AC60W571_9ARCH</name>
<proteinExistence type="predicted"/>
<evidence type="ECO:0000313" key="2">
    <source>
        <dbReference type="Proteomes" id="UP000526786"/>
    </source>
</evidence>
<reference evidence="1 2" key="1">
    <citation type="journal article" date="2020" name="Appl. Environ. Microbiol.">
        <title>Genomic Characteristics of a Novel Species of Ammonia-Oxidizing Archaea from the Jiulong River Estuary.</title>
        <authorList>
            <person name="Zou D."/>
            <person name="Wan R."/>
            <person name="Han L."/>
            <person name="Xu M.N."/>
            <person name="Liu Y."/>
            <person name="Liu H."/>
            <person name="Kao S.J."/>
            <person name="Li M."/>
        </authorList>
    </citation>
    <scope>NUCLEOTIDE SEQUENCE [LARGE SCALE GENOMIC DNA]</scope>
    <source>
        <strain evidence="1">W2bin3</strain>
    </source>
</reference>
<dbReference type="EMBL" id="JACENC010000318">
    <property type="protein sequence ID" value="MBA4454887.1"/>
    <property type="molecule type" value="Genomic_DNA"/>
</dbReference>
<evidence type="ECO:0000313" key="1">
    <source>
        <dbReference type="EMBL" id="MBA4454887.1"/>
    </source>
</evidence>
<accession>A0AC60W571</accession>
<sequence>MKTESKKLHPKLGEVMNIVVENQLPVNEKERIKSLHSLNILDTTPEEKFDRITKIAQIIFDVPIALISLVDVNRQWFKSCVGLSERETSRSVSFCSHAILSDDIFVIEDATKDERFADSPLVTGRPYVRFYAGKPIRAPDGMILGTLCVKDKVPRKFSRADRSVLTDLAKWVESEMNAIALTDQLKQNNQKLMMAEQILREQNIDLEEKVRITTEKLVKSEKLSAIGTMASRLAHDMKDPLSVITATFSILEHQLENQIDKSIKEKFTRINQATTDITRIIQDTLDFVRSSELEKSQSSITKIMKNTLTNMNIPKSVKVIFPENDVIINCDSRKMGAVFSNIIINAIQAVKNSGTINLKIEQNETKVFIKFEDSGPGIPKEILPKIFDPLFTSKEIGTGLGLGICKSIIEQHEGKISVLQNPTTFVIELPK</sequence>
<protein>
    <submittedName>
        <fullName evidence="1">GAF domain-containing protein</fullName>
    </submittedName>
</protein>
<gene>
    <name evidence="1" type="ORF">H2B05_08150</name>
</gene>
<comment type="caution">
    <text evidence="1">The sequence shown here is derived from an EMBL/GenBank/DDBJ whole genome shotgun (WGS) entry which is preliminary data.</text>
</comment>